<protein>
    <submittedName>
        <fullName evidence="1">Uncharacterized protein</fullName>
    </submittedName>
</protein>
<dbReference type="EMBL" id="AWVF01000242">
    <property type="protein sequence ID" value="ERJ94675.1"/>
    <property type="molecule type" value="Genomic_DNA"/>
</dbReference>
<evidence type="ECO:0000313" key="1">
    <source>
        <dbReference type="EMBL" id="ERJ94675.1"/>
    </source>
</evidence>
<dbReference type="AlphaFoldDB" id="U2KRH0"/>
<sequence length="86" mass="8725">MFQSTLLLEGAFCGGKGYKKEKVGGDAHIAPPKQHLRSVLSSAATLKPSGGIRSLPSLSACGLPTPIVVLACICDVDIQVFSGAGG</sequence>
<comment type="caution">
    <text evidence="1">The sequence shown here is derived from an EMBL/GenBank/DDBJ whole genome shotgun (WGS) entry which is preliminary data.</text>
</comment>
<dbReference type="Proteomes" id="UP000016662">
    <property type="component" value="Unassembled WGS sequence"/>
</dbReference>
<evidence type="ECO:0000313" key="2">
    <source>
        <dbReference type="Proteomes" id="UP000016662"/>
    </source>
</evidence>
<gene>
    <name evidence="1" type="ORF">RUMCAL_01980</name>
</gene>
<dbReference type="HOGENOM" id="CLU_2495979_0_0_9"/>
<organism evidence="1 2">
    <name type="scientific">Ruminococcus callidus ATCC 27760</name>
    <dbReference type="NCBI Taxonomy" id="411473"/>
    <lineage>
        <taxon>Bacteria</taxon>
        <taxon>Bacillati</taxon>
        <taxon>Bacillota</taxon>
        <taxon>Clostridia</taxon>
        <taxon>Eubacteriales</taxon>
        <taxon>Oscillospiraceae</taxon>
        <taxon>Ruminococcus</taxon>
    </lineage>
</organism>
<reference evidence="1 2" key="1">
    <citation type="submission" date="2013-07" db="EMBL/GenBank/DDBJ databases">
        <authorList>
            <person name="Weinstock G."/>
            <person name="Sodergren E."/>
            <person name="Wylie T."/>
            <person name="Fulton L."/>
            <person name="Fulton R."/>
            <person name="Fronick C."/>
            <person name="O'Laughlin M."/>
            <person name="Godfrey J."/>
            <person name="Miner T."/>
            <person name="Herter B."/>
            <person name="Appelbaum E."/>
            <person name="Cordes M."/>
            <person name="Lek S."/>
            <person name="Wollam A."/>
            <person name="Pepin K.H."/>
            <person name="Palsikar V.B."/>
            <person name="Mitreva M."/>
            <person name="Wilson R.K."/>
        </authorList>
    </citation>
    <scope>NUCLEOTIDE SEQUENCE [LARGE SCALE GENOMIC DNA]</scope>
    <source>
        <strain evidence="1 2">ATCC 27760</strain>
    </source>
</reference>
<dbReference type="PATRIC" id="fig|411473.3.peg.1631"/>
<keyword evidence="2" id="KW-1185">Reference proteome</keyword>
<proteinExistence type="predicted"/>
<name>U2KRH0_9FIRM</name>
<accession>U2KRH0</accession>
<dbReference type="STRING" id="411473.RUMCAL_01980"/>